<proteinExistence type="predicted"/>
<gene>
    <name evidence="1" type="ORF">TR69_WS6001000131</name>
</gene>
<dbReference type="Proteomes" id="UP000070457">
    <property type="component" value="Unassembled WGS sequence"/>
</dbReference>
<reference evidence="1 2" key="1">
    <citation type="submission" date="2015-02" db="EMBL/GenBank/DDBJ databases">
        <title>Improved understanding of the partial-nitritation anammox process through 23 genomes representing the majority of the microbial community.</title>
        <authorList>
            <person name="Speth D.R."/>
            <person name="In T Zandt M."/>
            <person name="Guerrero Cruz S."/>
            <person name="Jetten M.S."/>
            <person name="Dutilh B.E."/>
        </authorList>
    </citation>
    <scope>NUCLEOTIDE SEQUENCE [LARGE SCALE GENOMIC DNA]</scope>
    <source>
        <strain evidence="1">OLB20</strain>
    </source>
</reference>
<dbReference type="AlphaFoldDB" id="A0A136M029"/>
<name>A0A136M029_9BACT</name>
<protein>
    <submittedName>
        <fullName evidence="1">Uncharacterized protein</fullName>
    </submittedName>
</protein>
<dbReference type="EMBL" id="JYNZ01000002">
    <property type="protein sequence ID" value="KXK27258.1"/>
    <property type="molecule type" value="Genomic_DNA"/>
</dbReference>
<evidence type="ECO:0000313" key="2">
    <source>
        <dbReference type="Proteomes" id="UP000070457"/>
    </source>
</evidence>
<sequence length="303" mass="34082">MVTATVTPHVDHDTSPFTEIVCRTKGVDSPHFILPRSEFLSRTVHKYEGVAGRHSRQAAESLYAAHHSPLDGEPVVPDEHTVAALAYWESWLLGGTPVQGELSSILPDRYAEYITKMAARDMFAQQSVRLQQLFSALEMGNDMPEMAQDAIATLKQDYDAYGFDSFKDAIAFARQMRSLRNAPDYVNIVRPAAKKQMLAAYDPAIVERYGLSVSDSEVDAGFFDFFYLNELFKPYALNEDGEFGWDVAMHRLGIPVGASRQLRAQDGQIPDVSLITRYFTGWNKSFIRNERQSQAFLRQQAVA</sequence>
<organism evidence="1 2">
    <name type="scientific">candidate division WS6 bacterium OLB20</name>
    <dbReference type="NCBI Taxonomy" id="1617426"/>
    <lineage>
        <taxon>Bacteria</taxon>
        <taxon>Candidatus Dojkabacteria</taxon>
    </lineage>
</organism>
<evidence type="ECO:0000313" key="1">
    <source>
        <dbReference type="EMBL" id="KXK27258.1"/>
    </source>
</evidence>
<dbReference type="STRING" id="1617426.TR69_WS6001000131"/>
<comment type="caution">
    <text evidence="1">The sequence shown here is derived from an EMBL/GenBank/DDBJ whole genome shotgun (WGS) entry which is preliminary data.</text>
</comment>
<accession>A0A136M029</accession>